<feature type="compositionally biased region" description="Polar residues" evidence="10">
    <location>
        <begin position="659"/>
        <end position="693"/>
    </location>
</feature>
<dbReference type="AlphaFoldDB" id="A0A0L1J6X0"/>
<keyword evidence="4" id="KW-0862">Zinc</keyword>
<dbReference type="InterPro" id="IPR001138">
    <property type="entry name" value="Zn2Cys6_DnaBD"/>
</dbReference>
<evidence type="ECO:0000256" key="1">
    <source>
        <dbReference type="ARBA" id="ARBA00004123"/>
    </source>
</evidence>
<comment type="similarity">
    <text evidence="2">Belongs to the PrpF family.</text>
</comment>
<organism evidence="12 13">
    <name type="scientific">Aspergillus nomiae NRRL (strain ATCC 15546 / NRRL 13137 / CBS 260.88 / M93)</name>
    <dbReference type="NCBI Taxonomy" id="1509407"/>
    <lineage>
        <taxon>Eukaryota</taxon>
        <taxon>Fungi</taxon>
        <taxon>Dikarya</taxon>
        <taxon>Ascomycota</taxon>
        <taxon>Pezizomycotina</taxon>
        <taxon>Eurotiomycetes</taxon>
        <taxon>Eurotiomycetidae</taxon>
        <taxon>Eurotiales</taxon>
        <taxon>Aspergillaceae</taxon>
        <taxon>Aspergillus</taxon>
        <taxon>Aspergillus subgen. Circumdati</taxon>
    </lineage>
</organism>
<name>A0A0L1J6X0_ASPN3</name>
<reference evidence="12 13" key="1">
    <citation type="submission" date="2014-06" db="EMBL/GenBank/DDBJ databases">
        <title>The Genome of the Aflatoxigenic Filamentous Fungus Aspergillus nomius.</title>
        <authorList>
            <person name="Moore M.G."/>
            <person name="Shannon B.M."/>
            <person name="Brian M.M."/>
        </authorList>
    </citation>
    <scope>NUCLEOTIDE SEQUENCE [LARGE SCALE GENOMIC DNA]</scope>
    <source>
        <strain evidence="12 13">NRRL 13137</strain>
    </source>
</reference>
<feature type="domain" description="Zn(2)-C6 fungal-type" evidence="11">
    <location>
        <begin position="27"/>
        <end position="57"/>
    </location>
</feature>
<dbReference type="GO" id="GO:0005634">
    <property type="term" value="C:nucleus"/>
    <property type="evidence" value="ECO:0007669"/>
    <property type="project" value="UniProtKB-SubCell"/>
</dbReference>
<dbReference type="PROSITE" id="PS00463">
    <property type="entry name" value="ZN2_CY6_FUNGAL_1"/>
    <property type="match status" value="1"/>
</dbReference>
<sequence length="1271" mass="140164">MESTHSKPSVPPSEPSLRSRRRRAIEACSFCRRRKIKCNNERPVCINCKTYAQDCVYEPIGSKAREAGDTRHNRPRHRRSLEKSALNDGKDGRSHPGRLPQGDGRVDQLQEMHEGTASSNRSNGDIDRGDATGSSEARVAHILVSANGESSYHGRTSALFEDHFQDRSIGADQRPRMPDDWVERGLVAEAAKQRQMEQLNFRQAKLDFDGVDPDLGMHLLSLHWNRQHHSFLITYRPAFMRDMACNGPYFSKLLLNAIYFGAAKFSPRLEVRKDPNDVRTAGWRYRERVRELLGGALDHSDITTIQALLVMTNSLFALGDERSAAWLYSGLAFRMLIDMGMHVDLTSTHRFSDEDLEIRRRVFWGAFVVDKIQSLYQGRPVSLKDTDALVPIKFLDTYEELEHWQPFAYTTSAPDYPGMPAYSISTFTCLCKLSLIMSDILSSIYTERSSNQSPAELASMLDELQLRLDQWKARLPEHLRFDPGKARSVAFPPPHVSSLHAMHNSLVILLHRPFVADGHLYSTSPSISVDSFMKCASAASNTSNLLRAYHRAFSIRRAPYLISYATYVAATILTRIAAKRRHDSIAHANLATCLAVFKENQETNSAVKKAANIVQGLMKRLGVVIDNISLDALEIDPPVKSSERDPQPNDRATDGDVSVQPSAGTETHNSLTSGNVTGYSNTKSPGQPIQSPGSDWVDIDGIIQSFLHENSTRGARLLDYEANGTPTQLSRAPWMPLHQCDIPATVTMDNARHVGSQASLRPDIDVTNGAHRSETASGTSQWQYGWRPTNCEPTSLEDPLFGLNVSAASSQQSTRQTQEYSKWLPGDILAVLYPKTLMLPVLARPNLPDMATELVTKTRRLKRHALPCVLMRAGTSKGIFLHQKDLPMKEVDWAPHLVSALGSRGNDPRQIDGVGGGTSTTSKVAVVRRSQRPDADIDWTFVQVAVGKESVDFTGTCGNMTAGVAPFAIQEGLIKPQREQTKMDVRIYNTNTDRIVIETVTLNSSGDYEEDGNFIISGVKTPGSEVKCRFVKPFGSMTGKLFPSADQQQQTLWVQPLMPGREPFDVRVTLIDSANPFVLIDTTSISATLLGTNPSDSDRNDLVESIRRAGAVAMGLATDVEAAGRTRGTPKAALVFPPTITQAGGSIKARPDIRIQAYSMGLPHPSLQLTGAVTIAVALSYPGTIVAGLSAMGSIMHGTLPPTPAQSPPPDYQKEEHCGSGRDVLIEHSQGTIKVDVEMDNGGEVASCSVSRTARRLFEGKVRYYIQEDEL</sequence>
<dbReference type="InterPro" id="IPR036864">
    <property type="entry name" value="Zn2-C6_fun-type_DNA-bd_sf"/>
</dbReference>
<keyword evidence="5" id="KW-0805">Transcription regulation</keyword>
<dbReference type="STRING" id="1509407.A0A0L1J6X0"/>
<evidence type="ECO:0000256" key="9">
    <source>
        <dbReference type="ARBA" id="ARBA00023242"/>
    </source>
</evidence>
<dbReference type="InterPro" id="IPR051615">
    <property type="entry name" value="Transcr_Regulatory_Elem"/>
</dbReference>
<comment type="caution">
    <text evidence="12">The sequence shown here is derived from an EMBL/GenBank/DDBJ whole genome shotgun (WGS) entry which is preliminary data.</text>
</comment>
<feature type="region of interest" description="Disordered" evidence="10">
    <location>
        <begin position="636"/>
        <end position="695"/>
    </location>
</feature>
<dbReference type="GO" id="GO:0009893">
    <property type="term" value="P:positive regulation of metabolic process"/>
    <property type="evidence" value="ECO:0007669"/>
    <property type="project" value="UniProtKB-ARBA"/>
</dbReference>
<dbReference type="Pfam" id="PF00172">
    <property type="entry name" value="Zn_clus"/>
    <property type="match status" value="1"/>
</dbReference>
<evidence type="ECO:0000256" key="4">
    <source>
        <dbReference type="ARBA" id="ARBA00022833"/>
    </source>
</evidence>
<gene>
    <name evidence="12" type="ORF">ANOM_005093</name>
</gene>
<dbReference type="GO" id="GO:0016853">
    <property type="term" value="F:isomerase activity"/>
    <property type="evidence" value="ECO:0007669"/>
    <property type="project" value="UniProtKB-KW"/>
</dbReference>
<dbReference type="Pfam" id="PF04082">
    <property type="entry name" value="Fungal_trans"/>
    <property type="match status" value="1"/>
</dbReference>
<dbReference type="SMART" id="SM00066">
    <property type="entry name" value="GAL4"/>
    <property type="match status" value="1"/>
</dbReference>
<evidence type="ECO:0000256" key="10">
    <source>
        <dbReference type="SAM" id="MobiDB-lite"/>
    </source>
</evidence>
<dbReference type="CDD" id="cd12148">
    <property type="entry name" value="fungal_TF_MHR"/>
    <property type="match status" value="1"/>
</dbReference>
<comment type="subcellular location">
    <subcellularLocation>
        <location evidence="1">Nucleus</location>
    </subcellularLocation>
</comment>
<keyword evidence="7" id="KW-0804">Transcription</keyword>
<dbReference type="InterPro" id="IPR007400">
    <property type="entry name" value="PrpF-like"/>
</dbReference>
<dbReference type="SMART" id="SM00906">
    <property type="entry name" value="Fungal_trans"/>
    <property type="match status" value="1"/>
</dbReference>
<protein>
    <recommendedName>
        <fullName evidence="11">Zn(2)-C6 fungal-type domain-containing protein</fullName>
    </recommendedName>
</protein>
<evidence type="ECO:0000256" key="5">
    <source>
        <dbReference type="ARBA" id="ARBA00023015"/>
    </source>
</evidence>
<feature type="compositionally biased region" description="Basic and acidic residues" evidence="10">
    <location>
        <begin position="641"/>
        <end position="654"/>
    </location>
</feature>
<keyword evidence="3" id="KW-0479">Metal-binding</keyword>
<keyword evidence="6" id="KW-0238">DNA-binding</keyword>
<dbReference type="Pfam" id="PF04303">
    <property type="entry name" value="PrpF"/>
    <property type="match status" value="1"/>
</dbReference>
<evidence type="ECO:0000256" key="6">
    <source>
        <dbReference type="ARBA" id="ARBA00023125"/>
    </source>
</evidence>
<feature type="compositionally biased region" description="Pro residues" evidence="10">
    <location>
        <begin position="1201"/>
        <end position="1211"/>
    </location>
</feature>
<keyword evidence="8" id="KW-0413">Isomerase</keyword>
<dbReference type="Proteomes" id="UP000037505">
    <property type="component" value="Unassembled WGS sequence"/>
</dbReference>
<dbReference type="SUPFAM" id="SSF54506">
    <property type="entry name" value="Diaminopimelate epimerase-like"/>
    <property type="match status" value="2"/>
</dbReference>
<accession>A0A0L1J6X0</accession>
<dbReference type="CDD" id="cd00067">
    <property type="entry name" value="GAL4"/>
    <property type="match status" value="1"/>
</dbReference>
<dbReference type="PROSITE" id="PS50048">
    <property type="entry name" value="ZN2_CY6_FUNGAL_2"/>
    <property type="match status" value="1"/>
</dbReference>
<keyword evidence="9" id="KW-0539">Nucleus</keyword>
<dbReference type="EMBL" id="JNOM01000090">
    <property type="protein sequence ID" value="KNG87168.1"/>
    <property type="molecule type" value="Genomic_DNA"/>
</dbReference>
<dbReference type="PANTHER" id="PTHR31313">
    <property type="entry name" value="TY1 ENHANCER ACTIVATOR"/>
    <property type="match status" value="1"/>
</dbReference>
<keyword evidence="13" id="KW-1185">Reference proteome</keyword>
<feature type="region of interest" description="Disordered" evidence="10">
    <location>
        <begin position="1198"/>
        <end position="1217"/>
    </location>
</feature>
<evidence type="ECO:0000256" key="3">
    <source>
        <dbReference type="ARBA" id="ARBA00022723"/>
    </source>
</evidence>
<evidence type="ECO:0000256" key="8">
    <source>
        <dbReference type="ARBA" id="ARBA00023235"/>
    </source>
</evidence>
<dbReference type="OrthoDB" id="2154091at2759"/>
<dbReference type="InterPro" id="IPR007219">
    <property type="entry name" value="XnlR_reg_dom"/>
</dbReference>
<evidence type="ECO:0000313" key="12">
    <source>
        <dbReference type="EMBL" id="KNG87168.1"/>
    </source>
</evidence>
<feature type="compositionally biased region" description="Basic and acidic residues" evidence="10">
    <location>
        <begin position="104"/>
        <end position="114"/>
    </location>
</feature>
<dbReference type="GO" id="GO:0000981">
    <property type="term" value="F:DNA-binding transcription factor activity, RNA polymerase II-specific"/>
    <property type="evidence" value="ECO:0007669"/>
    <property type="project" value="InterPro"/>
</dbReference>
<evidence type="ECO:0000256" key="7">
    <source>
        <dbReference type="ARBA" id="ARBA00023163"/>
    </source>
</evidence>
<dbReference type="SUPFAM" id="SSF57701">
    <property type="entry name" value="Zn2/Cys6 DNA-binding domain"/>
    <property type="match status" value="1"/>
</dbReference>
<proteinExistence type="inferred from homology"/>
<evidence type="ECO:0000313" key="13">
    <source>
        <dbReference type="Proteomes" id="UP000037505"/>
    </source>
</evidence>
<feature type="region of interest" description="Disordered" evidence="10">
    <location>
        <begin position="1"/>
        <end position="21"/>
    </location>
</feature>
<dbReference type="PANTHER" id="PTHR31313:SF86">
    <property type="entry name" value="ZN(2)-C6 FUNGAL-TYPE DOMAIN-CONTAINING PROTEIN"/>
    <property type="match status" value="1"/>
</dbReference>
<dbReference type="RefSeq" id="XP_015408091.1">
    <property type="nucleotide sequence ID" value="XM_015550350.1"/>
</dbReference>
<evidence type="ECO:0000259" key="11">
    <source>
        <dbReference type="PROSITE" id="PS50048"/>
    </source>
</evidence>
<feature type="region of interest" description="Disordered" evidence="10">
    <location>
        <begin position="66"/>
        <end position="133"/>
    </location>
</feature>
<dbReference type="GeneID" id="26806897"/>
<dbReference type="GO" id="GO:0008270">
    <property type="term" value="F:zinc ion binding"/>
    <property type="evidence" value="ECO:0007669"/>
    <property type="project" value="InterPro"/>
</dbReference>
<dbReference type="Gene3D" id="4.10.240.10">
    <property type="entry name" value="Zn(2)-C6 fungal-type DNA-binding domain"/>
    <property type="match status" value="1"/>
</dbReference>
<evidence type="ECO:0000256" key="2">
    <source>
        <dbReference type="ARBA" id="ARBA00007673"/>
    </source>
</evidence>
<dbReference type="GO" id="GO:0003677">
    <property type="term" value="F:DNA binding"/>
    <property type="evidence" value="ECO:0007669"/>
    <property type="project" value="UniProtKB-KW"/>
</dbReference>
<dbReference type="GO" id="GO:0006351">
    <property type="term" value="P:DNA-templated transcription"/>
    <property type="evidence" value="ECO:0007669"/>
    <property type="project" value="InterPro"/>
</dbReference>
<dbReference type="Gene3D" id="3.10.310.10">
    <property type="entry name" value="Diaminopimelate Epimerase, Chain A, domain 1"/>
    <property type="match status" value="2"/>
</dbReference>